<comment type="caution">
    <text evidence="1">The sequence shown here is derived from an EMBL/GenBank/DDBJ whole genome shotgun (WGS) entry which is preliminary data.</text>
</comment>
<gene>
    <name evidence="1" type="ORF">IAB03_04180</name>
</gene>
<dbReference type="EMBL" id="DVNA01000100">
    <property type="protein sequence ID" value="HIU54991.1"/>
    <property type="molecule type" value="Genomic_DNA"/>
</dbReference>
<dbReference type="AlphaFoldDB" id="A0A9D1M7A7"/>
<sequence length="59" mass="6692">GDNGVYVFSVLSKTASEKPFDAKAEQATIDNMTSYRVPYQTMDVLRRKADVIDNRIAFF</sequence>
<accession>A0A9D1M7A7</accession>
<proteinExistence type="predicted"/>
<protein>
    <submittedName>
        <fullName evidence="1">Uncharacterized protein</fullName>
    </submittedName>
</protein>
<organism evidence="1 2">
    <name type="scientific">Candidatus Gallibacteroides avistercoris</name>
    <dbReference type="NCBI Taxonomy" id="2840833"/>
    <lineage>
        <taxon>Bacteria</taxon>
        <taxon>Pseudomonadati</taxon>
        <taxon>Bacteroidota</taxon>
        <taxon>Bacteroidia</taxon>
        <taxon>Bacteroidales</taxon>
        <taxon>Bacteroidaceae</taxon>
        <taxon>Bacteroidaceae incertae sedis</taxon>
        <taxon>Candidatus Gallibacteroides</taxon>
    </lineage>
</organism>
<evidence type="ECO:0000313" key="2">
    <source>
        <dbReference type="Proteomes" id="UP000824112"/>
    </source>
</evidence>
<dbReference type="Proteomes" id="UP000824112">
    <property type="component" value="Unassembled WGS sequence"/>
</dbReference>
<reference evidence="1" key="1">
    <citation type="submission" date="2020-10" db="EMBL/GenBank/DDBJ databases">
        <authorList>
            <person name="Gilroy R."/>
        </authorList>
    </citation>
    <scope>NUCLEOTIDE SEQUENCE</scope>
    <source>
        <strain evidence="1">CHK158-818</strain>
    </source>
</reference>
<reference evidence="1" key="2">
    <citation type="journal article" date="2021" name="PeerJ">
        <title>Extensive microbial diversity within the chicken gut microbiome revealed by metagenomics and culture.</title>
        <authorList>
            <person name="Gilroy R."/>
            <person name="Ravi A."/>
            <person name="Getino M."/>
            <person name="Pursley I."/>
            <person name="Horton D.L."/>
            <person name="Alikhan N.F."/>
            <person name="Baker D."/>
            <person name="Gharbi K."/>
            <person name="Hall N."/>
            <person name="Watson M."/>
            <person name="Adriaenssens E.M."/>
            <person name="Foster-Nyarko E."/>
            <person name="Jarju S."/>
            <person name="Secka A."/>
            <person name="Antonio M."/>
            <person name="Oren A."/>
            <person name="Chaudhuri R.R."/>
            <person name="La Ragione R."/>
            <person name="Hildebrand F."/>
            <person name="Pallen M.J."/>
        </authorList>
    </citation>
    <scope>NUCLEOTIDE SEQUENCE</scope>
    <source>
        <strain evidence="1">CHK158-818</strain>
    </source>
</reference>
<feature type="non-terminal residue" evidence="1">
    <location>
        <position position="1"/>
    </location>
</feature>
<evidence type="ECO:0000313" key="1">
    <source>
        <dbReference type="EMBL" id="HIU54991.1"/>
    </source>
</evidence>
<name>A0A9D1M7A7_9BACT</name>